<evidence type="ECO:0000256" key="5">
    <source>
        <dbReference type="HAMAP-Rule" id="MF_00014"/>
    </source>
</evidence>
<evidence type="ECO:0000256" key="2">
    <source>
        <dbReference type="ARBA" id="ARBA00022517"/>
    </source>
</evidence>
<dbReference type="PANTHER" id="PTHR33692:SF1">
    <property type="entry name" value="RIBOSOME MATURATION FACTOR RIMM"/>
    <property type="match status" value="1"/>
</dbReference>
<dbReference type="NCBIfam" id="TIGR02273">
    <property type="entry name" value="16S_RimM"/>
    <property type="match status" value="1"/>
</dbReference>
<dbReference type="EMBL" id="DVOL01000022">
    <property type="protein sequence ID" value="HIV10405.1"/>
    <property type="molecule type" value="Genomic_DNA"/>
</dbReference>
<reference evidence="8" key="2">
    <citation type="journal article" date="2021" name="PeerJ">
        <title>Extensive microbial diversity within the chicken gut microbiome revealed by metagenomics and culture.</title>
        <authorList>
            <person name="Gilroy R."/>
            <person name="Ravi A."/>
            <person name="Getino M."/>
            <person name="Pursley I."/>
            <person name="Horton D.L."/>
            <person name="Alikhan N.F."/>
            <person name="Baker D."/>
            <person name="Gharbi K."/>
            <person name="Hall N."/>
            <person name="Watson M."/>
            <person name="Adriaenssens E.M."/>
            <person name="Foster-Nyarko E."/>
            <person name="Jarju S."/>
            <person name="Secka A."/>
            <person name="Antonio M."/>
            <person name="Oren A."/>
            <person name="Chaudhuri R.R."/>
            <person name="La Ragione R."/>
            <person name="Hildebrand F."/>
            <person name="Pallen M.J."/>
        </authorList>
    </citation>
    <scope>NUCLEOTIDE SEQUENCE</scope>
    <source>
        <strain evidence="8">1370</strain>
    </source>
</reference>
<comment type="domain">
    <text evidence="5">The PRC barrel domain binds ribosomal protein uS19.</text>
</comment>
<dbReference type="PANTHER" id="PTHR33692">
    <property type="entry name" value="RIBOSOME MATURATION FACTOR RIMM"/>
    <property type="match status" value="1"/>
</dbReference>
<evidence type="ECO:0000256" key="1">
    <source>
        <dbReference type="ARBA" id="ARBA00022490"/>
    </source>
</evidence>
<comment type="similarity">
    <text evidence="5">Belongs to the RimM family.</text>
</comment>
<dbReference type="Gene3D" id="2.30.30.240">
    <property type="entry name" value="PRC-barrel domain"/>
    <property type="match status" value="1"/>
</dbReference>
<dbReference type="InterPro" id="IPR056792">
    <property type="entry name" value="PRC_RimM"/>
</dbReference>
<dbReference type="HAMAP" id="MF_00014">
    <property type="entry name" value="Ribosome_mat_RimM"/>
    <property type="match status" value="1"/>
</dbReference>
<protein>
    <recommendedName>
        <fullName evidence="5">Ribosome maturation factor RimM</fullName>
    </recommendedName>
</protein>
<evidence type="ECO:0000313" key="9">
    <source>
        <dbReference type="Proteomes" id="UP000823960"/>
    </source>
</evidence>
<dbReference type="InterPro" id="IPR002676">
    <property type="entry name" value="RimM_N"/>
</dbReference>
<dbReference type="InterPro" id="IPR036976">
    <property type="entry name" value="RimM_N_sf"/>
</dbReference>
<comment type="caution">
    <text evidence="8">The sequence shown here is derived from an EMBL/GenBank/DDBJ whole genome shotgun (WGS) entry which is preliminary data.</text>
</comment>
<reference evidence="8" key="1">
    <citation type="submission" date="2020-10" db="EMBL/GenBank/DDBJ databases">
        <authorList>
            <person name="Gilroy R."/>
        </authorList>
    </citation>
    <scope>NUCLEOTIDE SEQUENCE</scope>
    <source>
        <strain evidence="8">1370</strain>
    </source>
</reference>
<dbReference type="GO" id="GO:0043022">
    <property type="term" value="F:ribosome binding"/>
    <property type="evidence" value="ECO:0007669"/>
    <property type="project" value="InterPro"/>
</dbReference>
<dbReference type="Pfam" id="PF01782">
    <property type="entry name" value="RimM"/>
    <property type="match status" value="1"/>
</dbReference>
<dbReference type="InterPro" id="IPR011961">
    <property type="entry name" value="RimM"/>
</dbReference>
<name>A0A9D1T3E4_9FIRM</name>
<keyword evidence="1 5" id="KW-0963">Cytoplasm</keyword>
<accession>A0A9D1T3E4</accession>
<dbReference type="GO" id="GO:0006364">
    <property type="term" value="P:rRNA processing"/>
    <property type="evidence" value="ECO:0007669"/>
    <property type="project" value="UniProtKB-UniRule"/>
</dbReference>
<dbReference type="SUPFAM" id="SSF50447">
    <property type="entry name" value="Translation proteins"/>
    <property type="match status" value="1"/>
</dbReference>
<dbReference type="GO" id="GO:0005737">
    <property type="term" value="C:cytoplasm"/>
    <property type="evidence" value="ECO:0007669"/>
    <property type="project" value="UniProtKB-SubCell"/>
</dbReference>
<keyword evidence="4 5" id="KW-0143">Chaperone</keyword>
<dbReference type="Pfam" id="PF24986">
    <property type="entry name" value="PRC_RimM"/>
    <property type="match status" value="1"/>
</dbReference>
<evidence type="ECO:0000256" key="4">
    <source>
        <dbReference type="ARBA" id="ARBA00023186"/>
    </source>
</evidence>
<comment type="function">
    <text evidence="5">An accessory protein needed during the final step in the assembly of 30S ribosomal subunit, possibly for assembly of the head region. Essential for efficient processing of 16S rRNA. May be needed both before and after RbfA during the maturation of 16S rRNA. It has affinity for free ribosomal 30S subunits but not for 70S ribosomes.</text>
</comment>
<dbReference type="GO" id="GO:0042274">
    <property type="term" value="P:ribosomal small subunit biogenesis"/>
    <property type="evidence" value="ECO:0007669"/>
    <property type="project" value="UniProtKB-UniRule"/>
</dbReference>
<evidence type="ECO:0000313" key="8">
    <source>
        <dbReference type="EMBL" id="HIV10405.1"/>
    </source>
</evidence>
<evidence type="ECO:0000256" key="3">
    <source>
        <dbReference type="ARBA" id="ARBA00022552"/>
    </source>
</evidence>
<evidence type="ECO:0000259" key="7">
    <source>
        <dbReference type="Pfam" id="PF24986"/>
    </source>
</evidence>
<dbReference type="GO" id="GO:0005840">
    <property type="term" value="C:ribosome"/>
    <property type="evidence" value="ECO:0007669"/>
    <property type="project" value="InterPro"/>
</dbReference>
<sequence>MKKYLEAGKIVTTHGLAGAVKVQPWCDSPEFFCRFKRLYSKDGSICYDVAQTRIQGNMVILKIKGVDTIEKAQSLRNLVLYLDRADSCLEKGTYFVADLIGLSVVGEDGRPYGVLSDVLKTGANDVYEIKTASGKPAYIPAIPSVIVSTDIENGRLVISPMEGLFDDED</sequence>
<keyword evidence="3 5" id="KW-0698">rRNA processing</keyword>
<dbReference type="Proteomes" id="UP000823960">
    <property type="component" value="Unassembled WGS sequence"/>
</dbReference>
<dbReference type="InterPro" id="IPR011033">
    <property type="entry name" value="PRC_barrel-like_sf"/>
</dbReference>
<gene>
    <name evidence="5 8" type="primary">rimM</name>
    <name evidence="8" type="ORF">IAD28_01755</name>
</gene>
<feature type="domain" description="Ribosome maturation factor RimM PRC barrel" evidence="7">
    <location>
        <begin position="97"/>
        <end position="164"/>
    </location>
</feature>
<dbReference type="Gene3D" id="2.40.30.60">
    <property type="entry name" value="RimM"/>
    <property type="match status" value="1"/>
</dbReference>
<keyword evidence="2 5" id="KW-0690">Ribosome biogenesis</keyword>
<comment type="subunit">
    <text evidence="5">Binds ribosomal protein uS19.</text>
</comment>
<evidence type="ECO:0000259" key="6">
    <source>
        <dbReference type="Pfam" id="PF01782"/>
    </source>
</evidence>
<comment type="subcellular location">
    <subcellularLocation>
        <location evidence="5">Cytoplasm</location>
    </subcellularLocation>
</comment>
<dbReference type="AlphaFoldDB" id="A0A9D1T3E4"/>
<dbReference type="SUPFAM" id="SSF50346">
    <property type="entry name" value="PRC-barrel domain"/>
    <property type="match status" value="1"/>
</dbReference>
<dbReference type="InterPro" id="IPR009000">
    <property type="entry name" value="Transl_B-barrel_sf"/>
</dbReference>
<organism evidence="8 9">
    <name type="scientific">Candidatus Faeciplasma avium</name>
    <dbReference type="NCBI Taxonomy" id="2840798"/>
    <lineage>
        <taxon>Bacteria</taxon>
        <taxon>Bacillati</taxon>
        <taxon>Bacillota</taxon>
        <taxon>Clostridia</taxon>
        <taxon>Eubacteriales</taxon>
        <taxon>Oscillospiraceae</taxon>
        <taxon>Oscillospiraceae incertae sedis</taxon>
        <taxon>Candidatus Faeciplasma</taxon>
    </lineage>
</organism>
<feature type="domain" description="RimM N-terminal" evidence="6">
    <location>
        <begin position="7"/>
        <end position="85"/>
    </location>
</feature>
<proteinExistence type="inferred from homology"/>